<keyword evidence="1" id="KW-0934">Plastid</keyword>
<sequence length="225" mass="25853">MIIRYLDMNAYLVRNTNISFFIKFSSFKDIWLFNCTEGCQFNFLNNNLKINNLNKIIVPDLHISSISGLLGLLSTLNVLGRIKSLHIYAPADLKYYLDFGKKYSKTNFSYVVYIHVLKTGLIVNQCGFRIYASNYYGLYEFFIIQSESHGTFSLDQAKINYLLPGPLYGRLKKGFAFLTPDGLILKGSDFTSSKALGYQICCLFSSLYRKKNFSILKFSRIIPFT</sequence>
<dbReference type="PANTHER" id="PTHR46018:SF2">
    <property type="entry name" value="ZINC PHOSPHODIESTERASE ELAC PROTEIN 1"/>
    <property type="match status" value="1"/>
</dbReference>
<name>A0A1Z1MHF6_9FLOR</name>
<dbReference type="AlphaFoldDB" id="A0A1Z1MHF6"/>
<keyword evidence="1" id="KW-0150">Chloroplast</keyword>
<dbReference type="Gene3D" id="3.60.15.10">
    <property type="entry name" value="Ribonuclease Z/Hydroxyacylglutathione hydrolase-like"/>
    <property type="match status" value="1"/>
</dbReference>
<dbReference type="GO" id="GO:0042781">
    <property type="term" value="F:3'-tRNA processing endoribonuclease activity"/>
    <property type="evidence" value="ECO:0007669"/>
    <property type="project" value="TreeGrafter"/>
</dbReference>
<evidence type="ECO:0000313" key="1">
    <source>
        <dbReference type="EMBL" id="ARW65510.1"/>
    </source>
</evidence>
<dbReference type="SUPFAM" id="SSF56281">
    <property type="entry name" value="Metallo-hydrolase/oxidoreductase"/>
    <property type="match status" value="1"/>
</dbReference>
<reference evidence="1" key="1">
    <citation type="journal article" date="2017" name="J. Phycol.">
        <title>Analysis of chloroplast genomes and a supermatrix inform reclassification of the Rhodomelaceae (Rhodophyta).</title>
        <authorList>
            <person name="Diaz-Tapia P."/>
            <person name="Maggs C.A."/>
            <person name="West J.A."/>
            <person name="Verbruggen H."/>
        </authorList>
    </citation>
    <scope>NUCLEOTIDE SEQUENCE</scope>
    <source>
        <strain evidence="1">PD899</strain>
    </source>
</reference>
<dbReference type="EMBL" id="MF101438">
    <property type="protein sequence ID" value="ARW65510.1"/>
    <property type="molecule type" value="Genomic_DNA"/>
</dbReference>
<proteinExistence type="predicted"/>
<dbReference type="PANTHER" id="PTHR46018">
    <property type="entry name" value="ZINC PHOSPHODIESTERASE ELAC PROTEIN 1"/>
    <property type="match status" value="1"/>
</dbReference>
<gene>
    <name evidence="1" type="primary">rnz</name>
</gene>
<protein>
    <submittedName>
        <fullName evidence="1">Ribonuclease Z</fullName>
    </submittedName>
</protein>
<organism evidence="1">
    <name type="scientific">Polysiphonia scopulorum</name>
    <dbReference type="NCBI Taxonomy" id="257860"/>
    <lineage>
        <taxon>Eukaryota</taxon>
        <taxon>Rhodophyta</taxon>
        <taxon>Florideophyceae</taxon>
        <taxon>Rhodymeniophycidae</taxon>
        <taxon>Ceramiales</taxon>
        <taxon>Rhodomelaceae</taxon>
        <taxon>Polysiphonioideae</taxon>
        <taxon>Polysiphonia</taxon>
    </lineage>
</organism>
<geneLocation type="chloroplast" evidence="1"/>
<dbReference type="RefSeq" id="YP_009396324.1">
    <property type="nucleotide sequence ID" value="NC_035282.1"/>
</dbReference>
<accession>A0A1Z1MHF6</accession>
<dbReference type="GeneID" id="33358500"/>
<dbReference type="InterPro" id="IPR036866">
    <property type="entry name" value="RibonucZ/Hydroxyglut_hydro"/>
</dbReference>